<proteinExistence type="predicted"/>
<protein>
    <submittedName>
        <fullName evidence="2">Uncharacterized protein</fullName>
    </submittedName>
</protein>
<name>A0AAQ3QLI8_9LILI</name>
<gene>
    <name evidence="2" type="ORF">Cni_G22773</name>
</gene>
<dbReference type="Proteomes" id="UP001327560">
    <property type="component" value="Chromosome 7"/>
</dbReference>
<dbReference type="EMBL" id="CP136896">
    <property type="protein sequence ID" value="WOL13993.1"/>
    <property type="molecule type" value="Genomic_DNA"/>
</dbReference>
<reference evidence="2 3" key="1">
    <citation type="submission" date="2023-10" db="EMBL/GenBank/DDBJ databases">
        <title>Chromosome-scale genome assembly provides insights into flower coloration mechanisms of Canna indica.</title>
        <authorList>
            <person name="Li C."/>
        </authorList>
    </citation>
    <scope>NUCLEOTIDE SEQUENCE [LARGE SCALE GENOMIC DNA]</scope>
    <source>
        <tissue evidence="2">Flower</tissue>
    </source>
</reference>
<keyword evidence="1" id="KW-1133">Transmembrane helix</keyword>
<evidence type="ECO:0000256" key="1">
    <source>
        <dbReference type="SAM" id="Phobius"/>
    </source>
</evidence>
<sequence length="74" mass="8332">MGQSDQFMGNRTVAMVEPNSESFSSSSLPSLPFCFPSAHFALLLLFLVLVRAEWLSFDRLHVWFDHAAIAAEEQ</sequence>
<evidence type="ECO:0000313" key="2">
    <source>
        <dbReference type="EMBL" id="WOL13993.1"/>
    </source>
</evidence>
<keyword evidence="1" id="KW-0472">Membrane</keyword>
<evidence type="ECO:0000313" key="3">
    <source>
        <dbReference type="Proteomes" id="UP001327560"/>
    </source>
</evidence>
<feature type="transmembrane region" description="Helical" evidence="1">
    <location>
        <begin position="30"/>
        <end position="50"/>
    </location>
</feature>
<accession>A0AAQ3QLI8</accession>
<keyword evidence="3" id="KW-1185">Reference proteome</keyword>
<organism evidence="2 3">
    <name type="scientific">Canna indica</name>
    <name type="common">Indian-shot</name>
    <dbReference type="NCBI Taxonomy" id="4628"/>
    <lineage>
        <taxon>Eukaryota</taxon>
        <taxon>Viridiplantae</taxon>
        <taxon>Streptophyta</taxon>
        <taxon>Embryophyta</taxon>
        <taxon>Tracheophyta</taxon>
        <taxon>Spermatophyta</taxon>
        <taxon>Magnoliopsida</taxon>
        <taxon>Liliopsida</taxon>
        <taxon>Zingiberales</taxon>
        <taxon>Cannaceae</taxon>
        <taxon>Canna</taxon>
    </lineage>
</organism>
<keyword evidence="1" id="KW-0812">Transmembrane</keyword>
<dbReference type="AlphaFoldDB" id="A0AAQ3QLI8"/>